<organism evidence="1 2">
    <name type="scientific">Candidatus Pedobacter colombiensis</name>
    <dbReference type="NCBI Taxonomy" id="3121371"/>
    <lineage>
        <taxon>Bacteria</taxon>
        <taxon>Pseudomonadati</taxon>
        <taxon>Bacteroidota</taxon>
        <taxon>Sphingobacteriia</taxon>
        <taxon>Sphingobacteriales</taxon>
        <taxon>Sphingobacteriaceae</taxon>
        <taxon>Pedobacter</taxon>
    </lineage>
</organism>
<name>A0AAJ6B928_9SPHI</name>
<evidence type="ECO:0000313" key="2">
    <source>
        <dbReference type="Proteomes" id="UP001214530"/>
    </source>
</evidence>
<proteinExistence type="predicted"/>
<accession>A0AAJ6B928</accession>
<dbReference type="Pfam" id="PF19781">
    <property type="entry name" value="DUF6266"/>
    <property type="match status" value="1"/>
</dbReference>
<dbReference type="EMBL" id="CP119313">
    <property type="protein sequence ID" value="WEK21499.1"/>
    <property type="molecule type" value="Genomic_DNA"/>
</dbReference>
<reference evidence="1" key="1">
    <citation type="submission" date="2023-03" db="EMBL/GenBank/DDBJ databases">
        <title>Andean soil-derived lignocellulolytic bacterial consortium as a source of novel taxa and putative plastic-active enzymes.</title>
        <authorList>
            <person name="Diaz-Garcia L."/>
            <person name="Chuvochina M."/>
            <person name="Feuerriegel G."/>
            <person name="Bunk B."/>
            <person name="Sproer C."/>
            <person name="Streit W.R."/>
            <person name="Rodriguez L.M."/>
            <person name="Overmann J."/>
            <person name="Jimenez D.J."/>
        </authorList>
    </citation>
    <scope>NUCLEOTIDE SEQUENCE</scope>
    <source>
        <strain evidence="1">MAG 3858</strain>
    </source>
</reference>
<dbReference type="Proteomes" id="UP001214530">
    <property type="component" value="Chromosome"/>
</dbReference>
<protein>
    <submittedName>
        <fullName evidence="1">DUF6266 family protein</fullName>
    </submittedName>
</protein>
<sequence length="233" mass="26046">MARMKNGPYGPIVGRIGNTVGYIRLGEPIVRIIATPKKNRVKSEKQIAAFDKMRVIMEFVSPINTFVNTSFKLAVRGTTKIPQNAAVSLNINAAVKGEYPNLELDYPKIMVSKGNLLPAQNPVISFNVESPINENAIYTNVSIKFQWDVDPELEYEMNRAEVMLLAYLPDNKSTFFKVTGARRSAGEDTLHGCIAIKNHGNIIKDRFIETYIAFISDDRESISDSIYTGRVVL</sequence>
<dbReference type="InterPro" id="IPR046233">
    <property type="entry name" value="DUF6266"/>
</dbReference>
<gene>
    <name evidence="1" type="ORF">P0Y49_10155</name>
</gene>
<dbReference type="AlphaFoldDB" id="A0AAJ6B928"/>
<evidence type="ECO:0000313" key="1">
    <source>
        <dbReference type="EMBL" id="WEK21499.1"/>
    </source>
</evidence>